<evidence type="ECO:0000256" key="1">
    <source>
        <dbReference type="SAM" id="MobiDB-lite"/>
    </source>
</evidence>
<dbReference type="Proteomes" id="UP000292957">
    <property type="component" value="Unassembled WGS sequence"/>
</dbReference>
<accession>A0A4Q9MGS3</accession>
<proteinExistence type="predicted"/>
<organism evidence="2">
    <name type="scientific">Dichomitus squalens</name>
    <dbReference type="NCBI Taxonomy" id="114155"/>
    <lineage>
        <taxon>Eukaryota</taxon>
        <taxon>Fungi</taxon>
        <taxon>Dikarya</taxon>
        <taxon>Basidiomycota</taxon>
        <taxon>Agaricomycotina</taxon>
        <taxon>Agaricomycetes</taxon>
        <taxon>Polyporales</taxon>
        <taxon>Polyporaceae</taxon>
        <taxon>Dichomitus</taxon>
    </lineage>
</organism>
<feature type="region of interest" description="Disordered" evidence="1">
    <location>
        <begin position="75"/>
        <end position="94"/>
    </location>
</feature>
<evidence type="ECO:0000313" key="2">
    <source>
        <dbReference type="EMBL" id="TBU26565.1"/>
    </source>
</evidence>
<gene>
    <name evidence="2" type="ORF">BD311DRAFT_762349</name>
</gene>
<dbReference type="AlphaFoldDB" id="A0A4Q9MGS3"/>
<reference evidence="2" key="1">
    <citation type="submission" date="2019-01" db="EMBL/GenBank/DDBJ databases">
        <title>Draft genome sequences of three monokaryotic isolates of the white-rot basidiomycete fungus Dichomitus squalens.</title>
        <authorList>
            <consortium name="DOE Joint Genome Institute"/>
            <person name="Lopez S.C."/>
            <person name="Andreopoulos B."/>
            <person name="Pangilinan J."/>
            <person name="Lipzen A."/>
            <person name="Riley R."/>
            <person name="Ahrendt S."/>
            <person name="Ng V."/>
            <person name="Barry K."/>
            <person name="Daum C."/>
            <person name="Grigoriev I.V."/>
            <person name="Hilden K.S."/>
            <person name="Makela M.R."/>
            <person name="de Vries R.P."/>
        </authorList>
    </citation>
    <scope>NUCLEOTIDE SEQUENCE [LARGE SCALE GENOMIC DNA]</scope>
    <source>
        <strain evidence="2">OM18370.1</strain>
    </source>
</reference>
<protein>
    <submittedName>
        <fullName evidence="2">Uncharacterized protein</fullName>
    </submittedName>
</protein>
<name>A0A4Q9MGS3_9APHY</name>
<dbReference type="EMBL" id="ML143444">
    <property type="protein sequence ID" value="TBU26565.1"/>
    <property type="molecule type" value="Genomic_DNA"/>
</dbReference>
<sequence>MVNGRCTIPGRFRVMRAANASPQLCVYGRHPLRMYTIWENSPSGRIPPFIAVPAGYGSSAIVHLPSNHPRRILHSNPQASGIRRPRSVSSKQPVSEFPNSAARMSQLLQATTRCKERRACRSPSGRATDESKIWTACPVSCWTLFWWRRREELATARAVRSLTTFL</sequence>